<proteinExistence type="predicted"/>
<dbReference type="Gene3D" id="3.40.50.2000">
    <property type="entry name" value="Glycogen Phosphorylase B"/>
    <property type="match status" value="2"/>
</dbReference>
<accession>A0A401FXH9</accession>
<name>A0A401FXH9_9BACT</name>
<comment type="caution">
    <text evidence="2">The sequence shown here is derived from an EMBL/GenBank/DDBJ whole genome shotgun (WGS) entry which is preliminary data.</text>
</comment>
<dbReference type="RefSeq" id="WP_124328897.1">
    <property type="nucleotide sequence ID" value="NZ_BEXT01000001.1"/>
</dbReference>
<reference evidence="3" key="1">
    <citation type="submission" date="2017-11" db="EMBL/GenBank/DDBJ databases">
        <authorList>
            <person name="Watanabe M."/>
            <person name="Kojima H."/>
        </authorList>
    </citation>
    <scope>NUCLEOTIDE SEQUENCE [LARGE SCALE GENOMIC DNA]</scope>
    <source>
        <strain evidence="3">Tokyo 01</strain>
    </source>
</reference>
<dbReference type="PANTHER" id="PTHR46401">
    <property type="entry name" value="GLYCOSYLTRANSFERASE WBBK-RELATED"/>
    <property type="match status" value="1"/>
</dbReference>
<sequence>MIFVWINKRNWKMPGPIVNVAVHNAASFAALGYETHLCIGAGPDSDTDSDLQEFYGLPPRKHFAVHRVPRFRLGSSSYSASVFHHACGLIRELSQKDHVTVITRESGFLAPLAWLCRHPKISGFYELHDFYADLSWVENRESGHYREKLYEHLFLPRLTGLICITQEQQKLYRQVFPSIPSCAFPLGTKPVSARDTEARRQRRTLMYVGRMHGEKGIDFLLRTAARLSASGIRTLFWGGKAEKIPFFREKARRFGADGFTEFVPFQPPVRMHRALAEQASLGVVMLQDTFYNRYLTCPVKALDYLSHGIPAIGSDIPSVREVLGDAGIYMRPDDTDGFVRSVETLLDDPATYEKAAAMTRQRAGAISWENRARNISAFAADLRKHHGAKH</sequence>
<reference evidence="3" key="2">
    <citation type="submission" date="2019-01" db="EMBL/GenBank/DDBJ databases">
        <title>Genome sequence of Desulfonema ishimotonii strain Tokyo 01.</title>
        <authorList>
            <person name="Fukui M."/>
        </authorList>
    </citation>
    <scope>NUCLEOTIDE SEQUENCE [LARGE SCALE GENOMIC DNA]</scope>
    <source>
        <strain evidence="3">Tokyo 01</strain>
    </source>
</reference>
<evidence type="ECO:0000256" key="1">
    <source>
        <dbReference type="ARBA" id="ARBA00022679"/>
    </source>
</evidence>
<dbReference type="AlphaFoldDB" id="A0A401FXH9"/>
<dbReference type="OrthoDB" id="9803091at2"/>
<evidence type="ECO:0000313" key="3">
    <source>
        <dbReference type="Proteomes" id="UP000288096"/>
    </source>
</evidence>
<protein>
    <submittedName>
        <fullName evidence="2">Uncharacterized protein</fullName>
    </submittedName>
</protein>
<dbReference type="SUPFAM" id="SSF53756">
    <property type="entry name" value="UDP-Glycosyltransferase/glycogen phosphorylase"/>
    <property type="match status" value="1"/>
</dbReference>
<keyword evidence="1" id="KW-0808">Transferase</keyword>
<gene>
    <name evidence="2" type="ORF">DENIS_2595</name>
</gene>
<dbReference type="EMBL" id="BEXT01000001">
    <property type="protein sequence ID" value="GBC61633.1"/>
    <property type="molecule type" value="Genomic_DNA"/>
</dbReference>
<evidence type="ECO:0000313" key="2">
    <source>
        <dbReference type="EMBL" id="GBC61633.1"/>
    </source>
</evidence>
<dbReference type="Pfam" id="PF13692">
    <property type="entry name" value="Glyco_trans_1_4"/>
    <property type="match status" value="1"/>
</dbReference>
<dbReference type="GO" id="GO:0016757">
    <property type="term" value="F:glycosyltransferase activity"/>
    <property type="evidence" value="ECO:0007669"/>
    <property type="project" value="TreeGrafter"/>
</dbReference>
<dbReference type="GO" id="GO:0009103">
    <property type="term" value="P:lipopolysaccharide biosynthetic process"/>
    <property type="evidence" value="ECO:0007669"/>
    <property type="project" value="TreeGrafter"/>
</dbReference>
<dbReference type="PANTHER" id="PTHR46401:SF2">
    <property type="entry name" value="GLYCOSYLTRANSFERASE WBBK-RELATED"/>
    <property type="match status" value="1"/>
</dbReference>
<dbReference type="Proteomes" id="UP000288096">
    <property type="component" value="Unassembled WGS sequence"/>
</dbReference>
<organism evidence="2 3">
    <name type="scientific">Desulfonema ishimotonii</name>
    <dbReference type="NCBI Taxonomy" id="45657"/>
    <lineage>
        <taxon>Bacteria</taxon>
        <taxon>Pseudomonadati</taxon>
        <taxon>Thermodesulfobacteriota</taxon>
        <taxon>Desulfobacteria</taxon>
        <taxon>Desulfobacterales</taxon>
        <taxon>Desulfococcaceae</taxon>
        <taxon>Desulfonema</taxon>
    </lineage>
</organism>
<keyword evidence="3" id="KW-1185">Reference proteome</keyword>